<sequence length="142" mass="16066">MQNLDDVGTPFDCEGWSNFCGGESYDIVDDGNDYFFFDLFALDDYWHSIAILDHNMVFRYYCECNECLALGYEGLAEIVDGLVIEIDITLGDVNHDSIINIQDVILIINLVLSNEYQNPADLNSDDIVDVLDIVQLVNIILN</sequence>
<dbReference type="InterPro" id="IPR036439">
    <property type="entry name" value="Dockerin_dom_sf"/>
</dbReference>
<dbReference type="GO" id="GO:0000272">
    <property type="term" value="P:polysaccharide catabolic process"/>
    <property type="evidence" value="ECO:0007669"/>
    <property type="project" value="InterPro"/>
</dbReference>
<dbReference type="Gene3D" id="1.10.1330.10">
    <property type="entry name" value="Dockerin domain"/>
    <property type="match status" value="1"/>
</dbReference>
<accession>A0A382WU89</accession>
<evidence type="ECO:0000259" key="1">
    <source>
        <dbReference type="PROSITE" id="PS51766"/>
    </source>
</evidence>
<dbReference type="SUPFAM" id="SSF63446">
    <property type="entry name" value="Type I dockerin domain"/>
    <property type="match status" value="1"/>
</dbReference>
<dbReference type="InterPro" id="IPR002105">
    <property type="entry name" value="Dockerin_1_rpt"/>
</dbReference>
<gene>
    <name evidence="2" type="ORF">METZ01_LOCUS415058</name>
</gene>
<organism evidence="2">
    <name type="scientific">marine metagenome</name>
    <dbReference type="NCBI Taxonomy" id="408172"/>
    <lineage>
        <taxon>unclassified sequences</taxon>
        <taxon>metagenomes</taxon>
        <taxon>ecological metagenomes</taxon>
    </lineage>
</organism>
<dbReference type="EMBL" id="UINC01162446">
    <property type="protein sequence ID" value="SVD62204.1"/>
    <property type="molecule type" value="Genomic_DNA"/>
</dbReference>
<dbReference type="Pfam" id="PF00404">
    <property type="entry name" value="Dockerin_1"/>
    <property type="match status" value="1"/>
</dbReference>
<dbReference type="AlphaFoldDB" id="A0A382WU89"/>
<reference evidence="2" key="1">
    <citation type="submission" date="2018-05" db="EMBL/GenBank/DDBJ databases">
        <authorList>
            <person name="Lanie J.A."/>
            <person name="Ng W.-L."/>
            <person name="Kazmierczak K.M."/>
            <person name="Andrzejewski T.M."/>
            <person name="Davidsen T.M."/>
            <person name="Wayne K.J."/>
            <person name="Tettelin H."/>
            <person name="Glass J.I."/>
            <person name="Rusch D."/>
            <person name="Podicherti R."/>
            <person name="Tsui H.-C.T."/>
            <person name="Winkler M.E."/>
        </authorList>
    </citation>
    <scope>NUCLEOTIDE SEQUENCE</scope>
</reference>
<feature type="domain" description="Dockerin" evidence="1">
    <location>
        <begin position="86"/>
        <end position="142"/>
    </location>
</feature>
<protein>
    <recommendedName>
        <fullName evidence="1">Dockerin domain-containing protein</fullName>
    </recommendedName>
</protein>
<proteinExistence type="predicted"/>
<dbReference type="GO" id="GO:0004553">
    <property type="term" value="F:hydrolase activity, hydrolyzing O-glycosyl compounds"/>
    <property type="evidence" value="ECO:0007669"/>
    <property type="project" value="InterPro"/>
</dbReference>
<dbReference type="InterPro" id="IPR016134">
    <property type="entry name" value="Dockerin_dom"/>
</dbReference>
<name>A0A382WU89_9ZZZZ</name>
<dbReference type="PROSITE" id="PS51766">
    <property type="entry name" value="DOCKERIN"/>
    <property type="match status" value="1"/>
</dbReference>
<evidence type="ECO:0000313" key="2">
    <source>
        <dbReference type="EMBL" id="SVD62204.1"/>
    </source>
</evidence>